<dbReference type="Gene3D" id="3.10.105.10">
    <property type="entry name" value="Dipeptide-binding Protein, Domain 3"/>
    <property type="match status" value="2"/>
</dbReference>
<reference evidence="3 4" key="1">
    <citation type="submission" date="2016-02" db="EMBL/GenBank/DDBJ databases">
        <title>Complete genome sequence of Halocynthiibacter arcticus PAMC 20958t from arctic marine sediment.</title>
        <authorList>
            <person name="Lee Y.M."/>
            <person name="Baek K."/>
            <person name="Lee H.K."/>
            <person name="Shin S.C."/>
        </authorList>
    </citation>
    <scope>NUCLEOTIDE SEQUENCE [LARGE SCALE GENOMIC DNA]</scope>
    <source>
        <strain evidence="3">PAMC 20958</strain>
    </source>
</reference>
<name>A0A126V2N8_9RHOB</name>
<accession>A0A126V2N8</accession>
<dbReference type="EMBL" id="CP014327">
    <property type="protein sequence ID" value="AML52146.1"/>
    <property type="molecule type" value="Genomic_DNA"/>
</dbReference>
<dbReference type="CDD" id="cd13641">
    <property type="entry name" value="PBP2_HisX_like"/>
    <property type="match status" value="1"/>
</dbReference>
<keyword evidence="1" id="KW-0732">Signal</keyword>
<dbReference type="OrthoDB" id="9786266at2"/>
<dbReference type="RefSeq" id="WP_039002656.1">
    <property type="nucleotide sequence ID" value="NZ_CP014327.1"/>
</dbReference>
<organism evidence="3 4">
    <name type="scientific">Falsihalocynthiibacter arcticus</name>
    <dbReference type="NCBI Taxonomy" id="1579316"/>
    <lineage>
        <taxon>Bacteria</taxon>
        <taxon>Pseudomonadati</taxon>
        <taxon>Pseudomonadota</taxon>
        <taxon>Alphaproteobacteria</taxon>
        <taxon>Rhodobacterales</taxon>
        <taxon>Roseobacteraceae</taxon>
        <taxon>Falsihalocynthiibacter</taxon>
    </lineage>
</organism>
<gene>
    <name evidence="3" type="ORF">RC74_13460</name>
</gene>
<dbReference type="Proteomes" id="UP000070371">
    <property type="component" value="Chromosome"/>
</dbReference>
<evidence type="ECO:0000256" key="1">
    <source>
        <dbReference type="SAM" id="SignalP"/>
    </source>
</evidence>
<evidence type="ECO:0000259" key="2">
    <source>
        <dbReference type="Pfam" id="PF04069"/>
    </source>
</evidence>
<sequence length="323" mass="34824">MKRIIIGAAFAALAAPTAALAQDQCGEVTITQMNWDSAAIVTAVSKFLMEQGYGCDVTAVPSDTTPAMTSLSENNEPDIVTELWVNSAGDAYQKLKADGKIEELTSVLDPGGVEGWWLPTYLVEAHPELATIQGVMDNPELVGGMFNNCPDGWGCRIVNDNLIRAFNLEDSGIEVFNHGSGETLATSMAAAYQSEEPWFGYYWGPTTPMGKFAMTSVDLGEYDEAVHAANQNADAADPKASSFPSAPVLTIVTKDFMGTHPDIADLMSKVTFKTDTMSQLLAWKEENNASNEEAAVYFLKGNPEVWGSWINEAATEKLSALLK</sequence>
<dbReference type="KEGG" id="hat:RC74_13460"/>
<dbReference type="Gene3D" id="3.40.190.100">
    <property type="entry name" value="Glycine betaine-binding periplasmic protein, domain 2"/>
    <property type="match status" value="1"/>
</dbReference>
<evidence type="ECO:0000313" key="4">
    <source>
        <dbReference type="Proteomes" id="UP000070371"/>
    </source>
</evidence>
<proteinExistence type="predicted"/>
<dbReference type="STRING" id="1579316.RC74_13460"/>
<keyword evidence="4" id="KW-1185">Reference proteome</keyword>
<dbReference type="GO" id="GO:0043190">
    <property type="term" value="C:ATP-binding cassette (ABC) transporter complex"/>
    <property type="evidence" value="ECO:0007669"/>
    <property type="project" value="InterPro"/>
</dbReference>
<evidence type="ECO:0000313" key="3">
    <source>
        <dbReference type="EMBL" id="AML52146.1"/>
    </source>
</evidence>
<feature type="chain" id="PRO_5007443290" evidence="1">
    <location>
        <begin position="22"/>
        <end position="323"/>
    </location>
</feature>
<dbReference type="Pfam" id="PF04069">
    <property type="entry name" value="OpuAC"/>
    <property type="match status" value="1"/>
</dbReference>
<dbReference type="SUPFAM" id="SSF53850">
    <property type="entry name" value="Periplasmic binding protein-like II"/>
    <property type="match status" value="1"/>
</dbReference>
<feature type="domain" description="ABC-type glycine betaine transport system substrate-binding" evidence="2">
    <location>
        <begin position="27"/>
        <end position="300"/>
    </location>
</feature>
<dbReference type="AlphaFoldDB" id="A0A126V2N8"/>
<dbReference type="InterPro" id="IPR007210">
    <property type="entry name" value="ABC_Gly_betaine_transp_sub-bd"/>
</dbReference>
<protein>
    <submittedName>
        <fullName evidence="3">Glycine/betaine ABC transporter substrate-binding protein</fullName>
    </submittedName>
</protein>
<feature type="signal peptide" evidence="1">
    <location>
        <begin position="1"/>
        <end position="21"/>
    </location>
</feature>
<dbReference type="GO" id="GO:0022857">
    <property type="term" value="F:transmembrane transporter activity"/>
    <property type="evidence" value="ECO:0007669"/>
    <property type="project" value="InterPro"/>
</dbReference>